<dbReference type="PROSITE" id="PS00178">
    <property type="entry name" value="AA_TRNA_LIGASE_I"/>
    <property type="match status" value="1"/>
</dbReference>
<comment type="catalytic activity">
    <reaction evidence="10">
        <text>tRNA(Trp) + L-tryptophan + ATP = L-tryptophyl-tRNA(Trp) + AMP + diphosphate + H(+)</text>
        <dbReference type="Rhea" id="RHEA:24080"/>
        <dbReference type="Rhea" id="RHEA-COMP:9671"/>
        <dbReference type="Rhea" id="RHEA-COMP:9705"/>
        <dbReference type="ChEBI" id="CHEBI:15378"/>
        <dbReference type="ChEBI" id="CHEBI:30616"/>
        <dbReference type="ChEBI" id="CHEBI:33019"/>
        <dbReference type="ChEBI" id="CHEBI:57912"/>
        <dbReference type="ChEBI" id="CHEBI:78442"/>
        <dbReference type="ChEBI" id="CHEBI:78535"/>
        <dbReference type="ChEBI" id="CHEBI:456215"/>
        <dbReference type="EC" id="6.1.1.2"/>
    </reaction>
</comment>
<keyword evidence="13" id="KW-1185">Reference proteome</keyword>
<keyword evidence="4 11" id="KW-0436">Ligase</keyword>
<evidence type="ECO:0000256" key="10">
    <source>
        <dbReference type="ARBA" id="ARBA00049929"/>
    </source>
</evidence>
<dbReference type="Proteomes" id="UP001164286">
    <property type="component" value="Unassembled WGS sequence"/>
</dbReference>
<dbReference type="FunFam" id="1.10.240.10:FF:000002">
    <property type="entry name" value="Tryptophan--tRNA ligase"/>
    <property type="match status" value="1"/>
</dbReference>
<dbReference type="GO" id="GO:0005524">
    <property type="term" value="F:ATP binding"/>
    <property type="evidence" value="ECO:0007669"/>
    <property type="project" value="UniProtKB-KW"/>
</dbReference>
<dbReference type="RefSeq" id="XP_052944791.1">
    <property type="nucleotide sequence ID" value="XM_053087250.1"/>
</dbReference>
<dbReference type="InterPro" id="IPR014729">
    <property type="entry name" value="Rossmann-like_a/b/a_fold"/>
</dbReference>
<comment type="similarity">
    <text evidence="2 11">Belongs to the class-I aminoacyl-tRNA synthetase family.</text>
</comment>
<dbReference type="InterPro" id="IPR001412">
    <property type="entry name" value="aa-tRNA-synth_I_CS"/>
</dbReference>
<reference evidence="12" key="1">
    <citation type="journal article" date="2022" name="G3 (Bethesda)">
        <title>High quality genome of the basidiomycete yeast Dioszegia hungarica PDD-24b-2 isolated from cloud water.</title>
        <authorList>
            <person name="Jarrige D."/>
            <person name="Haridas S."/>
            <person name="Bleykasten-Grosshans C."/>
            <person name="Joly M."/>
            <person name="Nadalig T."/>
            <person name="Sancelme M."/>
            <person name="Vuilleumier S."/>
            <person name="Grigoriev I.V."/>
            <person name="Amato P."/>
            <person name="Bringel F."/>
        </authorList>
    </citation>
    <scope>NUCLEOTIDE SEQUENCE</scope>
    <source>
        <strain evidence="12">PDD-24b-2</strain>
    </source>
</reference>
<dbReference type="InterPro" id="IPR002305">
    <property type="entry name" value="aa-tRNA-synth_Ic"/>
</dbReference>
<evidence type="ECO:0000313" key="12">
    <source>
        <dbReference type="EMBL" id="KAI9635014.1"/>
    </source>
</evidence>
<dbReference type="NCBIfam" id="TIGR00233">
    <property type="entry name" value="trpS"/>
    <property type="match status" value="1"/>
</dbReference>
<dbReference type="InterPro" id="IPR024109">
    <property type="entry name" value="Trp-tRNA-ligase_bac-type"/>
</dbReference>
<evidence type="ECO:0000256" key="6">
    <source>
        <dbReference type="ARBA" id="ARBA00022840"/>
    </source>
</evidence>
<dbReference type="CDD" id="cd00806">
    <property type="entry name" value="TrpRS_core"/>
    <property type="match status" value="1"/>
</dbReference>
<keyword evidence="7 11" id="KW-0648">Protein biosynthesis</keyword>
<evidence type="ECO:0000256" key="8">
    <source>
        <dbReference type="ARBA" id="ARBA00023146"/>
    </source>
</evidence>
<dbReference type="GO" id="GO:0004830">
    <property type="term" value="F:tryptophan-tRNA ligase activity"/>
    <property type="evidence" value="ECO:0007669"/>
    <property type="project" value="UniProtKB-EC"/>
</dbReference>
<name>A0AA38H8R2_9TREE</name>
<evidence type="ECO:0000256" key="5">
    <source>
        <dbReference type="ARBA" id="ARBA00022741"/>
    </source>
</evidence>
<comment type="subcellular location">
    <subcellularLocation>
        <location evidence="1">Mitochondrion</location>
    </subcellularLocation>
</comment>
<dbReference type="EMBL" id="JAKWFO010000005">
    <property type="protein sequence ID" value="KAI9635014.1"/>
    <property type="molecule type" value="Genomic_DNA"/>
</dbReference>
<evidence type="ECO:0000256" key="9">
    <source>
        <dbReference type="ARBA" id="ARBA00030268"/>
    </source>
</evidence>
<organism evidence="12 13">
    <name type="scientific">Dioszegia hungarica</name>
    <dbReference type="NCBI Taxonomy" id="4972"/>
    <lineage>
        <taxon>Eukaryota</taxon>
        <taxon>Fungi</taxon>
        <taxon>Dikarya</taxon>
        <taxon>Basidiomycota</taxon>
        <taxon>Agaricomycotina</taxon>
        <taxon>Tremellomycetes</taxon>
        <taxon>Tremellales</taxon>
        <taxon>Bulleribasidiaceae</taxon>
        <taxon>Dioszegia</taxon>
    </lineage>
</organism>
<dbReference type="Gene3D" id="1.10.240.10">
    <property type="entry name" value="Tyrosyl-Transfer RNA Synthetase"/>
    <property type="match status" value="1"/>
</dbReference>
<dbReference type="InterPro" id="IPR050203">
    <property type="entry name" value="Trp-tRNA_synthetase"/>
</dbReference>
<dbReference type="PANTHER" id="PTHR43766">
    <property type="entry name" value="TRYPTOPHAN--TRNA LIGASE, MITOCHONDRIAL"/>
    <property type="match status" value="1"/>
</dbReference>
<evidence type="ECO:0000313" key="13">
    <source>
        <dbReference type="Proteomes" id="UP001164286"/>
    </source>
</evidence>
<keyword evidence="8 11" id="KW-0030">Aminoacyl-tRNA synthetase</keyword>
<dbReference type="SUPFAM" id="SSF52374">
    <property type="entry name" value="Nucleotidylyl transferase"/>
    <property type="match status" value="1"/>
</dbReference>
<keyword evidence="5 11" id="KW-0547">Nucleotide-binding</keyword>
<dbReference type="Gene3D" id="3.40.50.620">
    <property type="entry name" value="HUPs"/>
    <property type="match status" value="1"/>
</dbReference>
<evidence type="ECO:0000256" key="2">
    <source>
        <dbReference type="ARBA" id="ARBA00005594"/>
    </source>
</evidence>
<evidence type="ECO:0000256" key="1">
    <source>
        <dbReference type="ARBA" id="ARBA00004173"/>
    </source>
</evidence>
<dbReference type="HAMAP" id="MF_00140_B">
    <property type="entry name" value="Trp_tRNA_synth_B"/>
    <property type="match status" value="1"/>
</dbReference>
<dbReference type="GO" id="GO:0005759">
    <property type="term" value="C:mitochondrial matrix"/>
    <property type="evidence" value="ECO:0007669"/>
    <property type="project" value="TreeGrafter"/>
</dbReference>
<dbReference type="InterPro" id="IPR002306">
    <property type="entry name" value="Trp-tRNA-ligase"/>
</dbReference>
<gene>
    <name evidence="12" type="ORF">MKK02DRAFT_26740</name>
</gene>
<dbReference type="AlphaFoldDB" id="A0AA38H8R2"/>
<accession>A0AA38H8R2</accession>
<dbReference type="Pfam" id="PF00579">
    <property type="entry name" value="tRNA-synt_1b"/>
    <property type="match status" value="1"/>
</dbReference>
<keyword evidence="6 11" id="KW-0067">ATP-binding</keyword>
<dbReference type="EC" id="6.1.1.2" evidence="3"/>
<evidence type="ECO:0000256" key="11">
    <source>
        <dbReference type="RuleBase" id="RU363036"/>
    </source>
</evidence>
<evidence type="ECO:0000256" key="3">
    <source>
        <dbReference type="ARBA" id="ARBA00013161"/>
    </source>
</evidence>
<dbReference type="PRINTS" id="PR01039">
    <property type="entry name" value="TRNASYNTHTRP"/>
</dbReference>
<dbReference type="GeneID" id="77726451"/>
<dbReference type="GO" id="GO:0070183">
    <property type="term" value="P:mitochondrial tryptophanyl-tRNA aminoacylation"/>
    <property type="evidence" value="ECO:0007669"/>
    <property type="project" value="TreeGrafter"/>
</dbReference>
<proteinExistence type="inferred from homology"/>
<protein>
    <recommendedName>
        <fullName evidence="3">tryptophan--tRNA ligase</fullName>
        <ecNumber evidence="3">6.1.1.2</ecNumber>
    </recommendedName>
    <alternativeName>
        <fullName evidence="9">Tryptophanyl-tRNA synthetase</fullName>
    </alternativeName>
</protein>
<evidence type="ECO:0000256" key="7">
    <source>
        <dbReference type="ARBA" id="ARBA00022917"/>
    </source>
</evidence>
<dbReference type="PANTHER" id="PTHR43766:SF1">
    <property type="entry name" value="TRYPTOPHAN--TRNA LIGASE, MITOCHONDRIAL"/>
    <property type="match status" value="1"/>
</dbReference>
<evidence type="ECO:0000256" key="4">
    <source>
        <dbReference type="ARBA" id="ARBA00022598"/>
    </source>
</evidence>
<sequence>MTGPCRSLSSSERKGKGKEKHFDPVIFSGIQPTGTPHLGNFLGFFLPYLDLQRSSPPSVPLYLSIVGLHAITLPQDPVQLRQDRRNMLASLLACGVDPERTCLYFQEDIPEHAELAWYLNTLAPVGLLRRMTTWKARLAVSKNANSEDEVSEADLRLGLLAYPVLQAADVLLYKSTIVPVGEDQSQHLELSRTLAETFNRTFSPIFPLPQTRIVPSKRILSLRDPYQKMSKSSPDAKSRIGLTDTPGQISKKIRSAVTDSDPTITYDPVGRPGLANLLLIWSALDKAGRSPEVLADMAREEGWGSARLKEEIEGVVIERIEPVRKEYERIQGDVGYLQEVAKKGRDRTRGVARKTMDEVRDVVGLSPI</sequence>
<comment type="caution">
    <text evidence="12">The sequence shown here is derived from an EMBL/GenBank/DDBJ whole genome shotgun (WGS) entry which is preliminary data.</text>
</comment>